<evidence type="ECO:0000256" key="6">
    <source>
        <dbReference type="ARBA" id="ARBA00023034"/>
    </source>
</evidence>
<organism evidence="12 13">
    <name type="scientific">Mortierella alpina</name>
    <name type="common">Oleaginous fungus</name>
    <name type="synonym">Mortierella renispora</name>
    <dbReference type="NCBI Taxonomy" id="64518"/>
    <lineage>
        <taxon>Eukaryota</taxon>
        <taxon>Fungi</taxon>
        <taxon>Fungi incertae sedis</taxon>
        <taxon>Mucoromycota</taxon>
        <taxon>Mortierellomycotina</taxon>
        <taxon>Mortierellomycetes</taxon>
        <taxon>Mortierellales</taxon>
        <taxon>Mortierellaceae</taxon>
        <taxon>Mortierella</taxon>
    </lineage>
</organism>
<keyword evidence="3 10" id="KW-0812">Transmembrane</keyword>
<keyword evidence="6" id="KW-0333">Golgi apparatus</keyword>
<dbReference type="SMART" id="SM00397">
    <property type="entry name" value="t_SNARE"/>
    <property type="match status" value="1"/>
</dbReference>
<proteinExistence type="inferred from homology"/>
<dbReference type="GO" id="GO:0048193">
    <property type="term" value="P:Golgi vesicle transport"/>
    <property type="evidence" value="ECO:0007669"/>
    <property type="project" value="InterPro"/>
</dbReference>
<dbReference type="GO" id="GO:0048278">
    <property type="term" value="P:vesicle docking"/>
    <property type="evidence" value="ECO:0007669"/>
    <property type="project" value="TreeGrafter"/>
</dbReference>
<keyword evidence="5 10" id="KW-1133">Transmembrane helix</keyword>
<dbReference type="AlphaFoldDB" id="A0A9P7ZWC0"/>
<dbReference type="Pfam" id="PF09177">
    <property type="entry name" value="STX6_10_61_N"/>
    <property type="match status" value="1"/>
</dbReference>
<evidence type="ECO:0000256" key="4">
    <source>
        <dbReference type="ARBA" id="ARBA00022927"/>
    </source>
</evidence>
<evidence type="ECO:0000313" key="12">
    <source>
        <dbReference type="EMBL" id="KAG9319144.1"/>
    </source>
</evidence>
<keyword evidence="7 10" id="KW-0472">Membrane</keyword>
<keyword evidence="2" id="KW-0813">Transport</keyword>
<dbReference type="PANTHER" id="PTHR19957">
    <property type="entry name" value="SYNTAXIN"/>
    <property type="match status" value="1"/>
</dbReference>
<comment type="caution">
    <text evidence="12">The sequence shown here is derived from an EMBL/GenBank/DDBJ whole genome shotgun (WGS) entry which is preliminary data.</text>
</comment>
<dbReference type="InterPro" id="IPR015260">
    <property type="entry name" value="Syntaxin-6/10/61_N"/>
</dbReference>
<dbReference type="Proteomes" id="UP000717515">
    <property type="component" value="Unassembled WGS sequence"/>
</dbReference>
<keyword evidence="9" id="KW-0175">Coiled coil</keyword>
<evidence type="ECO:0000256" key="7">
    <source>
        <dbReference type="ARBA" id="ARBA00023136"/>
    </source>
</evidence>
<evidence type="ECO:0000256" key="2">
    <source>
        <dbReference type="ARBA" id="ARBA00022448"/>
    </source>
</evidence>
<feature type="domain" description="T-SNARE coiled-coil homology" evidence="11">
    <location>
        <begin position="157"/>
        <end position="219"/>
    </location>
</feature>
<dbReference type="Pfam" id="PF05739">
    <property type="entry name" value="SNARE"/>
    <property type="match status" value="1"/>
</dbReference>
<evidence type="ECO:0000256" key="3">
    <source>
        <dbReference type="ARBA" id="ARBA00022692"/>
    </source>
</evidence>
<dbReference type="SUPFAM" id="SSF47661">
    <property type="entry name" value="t-snare proteins"/>
    <property type="match status" value="1"/>
</dbReference>
<keyword evidence="4" id="KW-0653">Protein transport</keyword>
<reference evidence="12" key="1">
    <citation type="submission" date="2021-07" db="EMBL/GenBank/DDBJ databases">
        <title>Draft genome of Mortierella alpina, strain LL118, isolated from an aspen leaf litter sample.</title>
        <authorList>
            <person name="Yang S."/>
            <person name="Vinatzer B.A."/>
        </authorList>
    </citation>
    <scope>NUCLEOTIDE SEQUENCE</scope>
    <source>
        <strain evidence="12">LL118</strain>
    </source>
</reference>
<dbReference type="Gene3D" id="1.20.58.90">
    <property type="match status" value="1"/>
</dbReference>
<dbReference type="GO" id="GO:0006906">
    <property type="term" value="P:vesicle fusion"/>
    <property type="evidence" value="ECO:0007669"/>
    <property type="project" value="TreeGrafter"/>
</dbReference>
<dbReference type="GO" id="GO:0000149">
    <property type="term" value="F:SNARE binding"/>
    <property type="evidence" value="ECO:0007669"/>
    <property type="project" value="TreeGrafter"/>
</dbReference>
<evidence type="ECO:0000256" key="9">
    <source>
        <dbReference type="SAM" id="Coils"/>
    </source>
</evidence>
<name>A0A9P7ZWC0_MORAP</name>
<dbReference type="CDD" id="cd21443">
    <property type="entry name" value="SNARE_NTD_STX6_STX10"/>
    <property type="match status" value="1"/>
</dbReference>
<dbReference type="GO" id="GO:0006886">
    <property type="term" value="P:intracellular protein transport"/>
    <property type="evidence" value="ECO:0007669"/>
    <property type="project" value="TreeGrafter"/>
</dbReference>
<comment type="similarity">
    <text evidence="1">Belongs to the syntaxin family.</text>
</comment>
<dbReference type="PANTHER" id="PTHR19957:SF224">
    <property type="entry name" value="HL02043P"/>
    <property type="match status" value="1"/>
</dbReference>
<evidence type="ECO:0000256" key="5">
    <source>
        <dbReference type="ARBA" id="ARBA00022989"/>
    </source>
</evidence>
<dbReference type="PROSITE" id="PS50192">
    <property type="entry name" value="T_SNARE"/>
    <property type="match status" value="1"/>
</dbReference>
<dbReference type="InterPro" id="IPR010989">
    <property type="entry name" value="SNARE"/>
</dbReference>
<dbReference type="GO" id="GO:0005484">
    <property type="term" value="F:SNAP receptor activity"/>
    <property type="evidence" value="ECO:0007669"/>
    <property type="project" value="TreeGrafter"/>
</dbReference>
<feature type="transmembrane region" description="Helical" evidence="10">
    <location>
        <begin position="232"/>
        <end position="248"/>
    </location>
</feature>
<feature type="coiled-coil region" evidence="9">
    <location>
        <begin position="38"/>
        <end position="72"/>
    </location>
</feature>
<evidence type="ECO:0000259" key="11">
    <source>
        <dbReference type="PROSITE" id="PS50192"/>
    </source>
</evidence>
<sequence>MEDPFILIKNDVLASLGNASTLFESWKRIVQTVTSADNEELLKTKEELTQILSNIEQDLEDLDDAVKAVIESPQRFNLTTRESNARKQFVDQTRRKVQDMKTTLGKPIKIGSAQQDRMALLEDAGGSSPRGYQKPTRRENMMYSNTKFVEQEAQQQQMLMQEQDQQLDGVMHTVLNMRDIASTMNTELADQSMLLDDLDEHVDRTAGSLQKAMKRMNHFIKQNEETKSSCCIGILIIVLIILLILIIVI</sequence>
<evidence type="ECO:0000256" key="10">
    <source>
        <dbReference type="SAM" id="Phobius"/>
    </source>
</evidence>
<dbReference type="InterPro" id="IPR000727">
    <property type="entry name" value="T_SNARE_dom"/>
</dbReference>
<dbReference type="CDD" id="cd15851">
    <property type="entry name" value="SNARE_Syntaxin6"/>
    <property type="match status" value="1"/>
</dbReference>
<protein>
    <recommendedName>
        <fullName evidence="11">t-SNARE coiled-coil homology domain-containing protein</fullName>
    </recommendedName>
</protein>
<accession>A0A9P7ZWC0</accession>
<dbReference type="InterPro" id="IPR045242">
    <property type="entry name" value="Syntaxin"/>
</dbReference>
<dbReference type="EMBL" id="JAIFTL010000591">
    <property type="protein sequence ID" value="KAG9319144.1"/>
    <property type="molecule type" value="Genomic_DNA"/>
</dbReference>
<dbReference type="Gene3D" id="1.20.5.110">
    <property type="match status" value="1"/>
</dbReference>
<evidence type="ECO:0000256" key="1">
    <source>
        <dbReference type="ARBA" id="ARBA00009063"/>
    </source>
</evidence>
<dbReference type="GO" id="GO:0031201">
    <property type="term" value="C:SNARE complex"/>
    <property type="evidence" value="ECO:0007669"/>
    <property type="project" value="TreeGrafter"/>
</dbReference>
<gene>
    <name evidence="12" type="ORF">KVV02_002872</name>
</gene>
<comment type="subcellular location">
    <subcellularLocation>
        <location evidence="8">Golgi apparatus</location>
        <location evidence="8">trans-Golgi network membrane</location>
        <topology evidence="8">Single-pass type IV membrane protein</topology>
    </subcellularLocation>
</comment>
<dbReference type="FunFam" id="1.20.58.90:FF:000004">
    <property type="entry name" value="Syntaxin 10"/>
    <property type="match status" value="1"/>
</dbReference>
<dbReference type="SUPFAM" id="SSF58038">
    <property type="entry name" value="SNARE fusion complex"/>
    <property type="match status" value="1"/>
</dbReference>
<evidence type="ECO:0000313" key="13">
    <source>
        <dbReference type="Proteomes" id="UP000717515"/>
    </source>
</evidence>
<evidence type="ECO:0000256" key="8">
    <source>
        <dbReference type="ARBA" id="ARBA00037801"/>
    </source>
</evidence>
<dbReference type="GO" id="GO:0005794">
    <property type="term" value="C:Golgi apparatus"/>
    <property type="evidence" value="ECO:0007669"/>
    <property type="project" value="UniProtKB-SubCell"/>
</dbReference>